<evidence type="ECO:0000313" key="2">
    <source>
        <dbReference type="Proteomes" id="UP000275267"/>
    </source>
</evidence>
<proteinExistence type="predicted"/>
<comment type="caution">
    <text evidence="1">The sequence shown here is derived from an EMBL/GenBank/DDBJ whole genome shotgun (WGS) entry which is preliminary data.</text>
</comment>
<name>A0A3L6TAF6_PANMI</name>
<dbReference type="AlphaFoldDB" id="A0A3L6TAF6"/>
<dbReference type="PANTHER" id="PTHR32133">
    <property type="entry name" value="OS07G0120400 PROTEIN"/>
    <property type="match status" value="1"/>
</dbReference>
<evidence type="ECO:0000313" key="1">
    <source>
        <dbReference type="EMBL" id="RLN35291.1"/>
    </source>
</evidence>
<dbReference type="InterPro" id="IPR036047">
    <property type="entry name" value="F-box-like_dom_sf"/>
</dbReference>
<protein>
    <recommendedName>
        <fullName evidence="3">F-box domain-containing protein</fullName>
    </recommendedName>
</protein>
<gene>
    <name evidence="1" type="ORF">C2845_PM03G18720</name>
</gene>
<sequence length="184" mass="20849">MAPPCRRPRSPPALMEDVVEDILLRVPPDEPAHLIRAALVWKAWRCTLTDRGFLRRYRGFHRAPPLLGYFHNLRHKTRGPIPPFVPTTAASPLPPPPLDRGSYWARDCRHGRVLLHAFHSPQHLLVWDPITGDRKELSVPSSPHTYAGAVLRLPRWSVPRGLCGDDESVEIDARTNPRLLVSVN</sequence>
<dbReference type="PANTHER" id="PTHR32133:SF327">
    <property type="entry name" value="F-BOX DOMAIN-CONTAINING PROTEIN"/>
    <property type="match status" value="1"/>
</dbReference>
<evidence type="ECO:0008006" key="3">
    <source>
        <dbReference type="Google" id="ProtNLM"/>
    </source>
</evidence>
<organism evidence="1 2">
    <name type="scientific">Panicum miliaceum</name>
    <name type="common">Proso millet</name>
    <name type="synonym">Broomcorn millet</name>
    <dbReference type="NCBI Taxonomy" id="4540"/>
    <lineage>
        <taxon>Eukaryota</taxon>
        <taxon>Viridiplantae</taxon>
        <taxon>Streptophyta</taxon>
        <taxon>Embryophyta</taxon>
        <taxon>Tracheophyta</taxon>
        <taxon>Spermatophyta</taxon>
        <taxon>Magnoliopsida</taxon>
        <taxon>Liliopsida</taxon>
        <taxon>Poales</taxon>
        <taxon>Poaceae</taxon>
        <taxon>PACMAD clade</taxon>
        <taxon>Panicoideae</taxon>
        <taxon>Panicodae</taxon>
        <taxon>Paniceae</taxon>
        <taxon>Panicinae</taxon>
        <taxon>Panicum</taxon>
        <taxon>Panicum sect. Panicum</taxon>
    </lineage>
</organism>
<dbReference type="SUPFAM" id="SSF81383">
    <property type="entry name" value="F-box domain"/>
    <property type="match status" value="1"/>
</dbReference>
<dbReference type="EMBL" id="PQIB02000002">
    <property type="protein sequence ID" value="RLN35291.1"/>
    <property type="molecule type" value="Genomic_DNA"/>
</dbReference>
<accession>A0A3L6TAF6</accession>
<dbReference type="OrthoDB" id="685966at2759"/>
<reference evidence="2" key="1">
    <citation type="journal article" date="2019" name="Nat. Commun.">
        <title>The genome of broomcorn millet.</title>
        <authorList>
            <person name="Zou C."/>
            <person name="Miki D."/>
            <person name="Li D."/>
            <person name="Tang Q."/>
            <person name="Xiao L."/>
            <person name="Rajput S."/>
            <person name="Deng P."/>
            <person name="Jia W."/>
            <person name="Huang R."/>
            <person name="Zhang M."/>
            <person name="Sun Y."/>
            <person name="Hu J."/>
            <person name="Fu X."/>
            <person name="Schnable P.S."/>
            <person name="Li F."/>
            <person name="Zhang H."/>
            <person name="Feng B."/>
            <person name="Zhu X."/>
            <person name="Liu R."/>
            <person name="Schnable J.C."/>
            <person name="Zhu J.-K."/>
            <person name="Zhang H."/>
        </authorList>
    </citation>
    <scope>NUCLEOTIDE SEQUENCE [LARGE SCALE GENOMIC DNA]</scope>
</reference>
<dbReference type="Proteomes" id="UP000275267">
    <property type="component" value="Unassembled WGS sequence"/>
</dbReference>
<keyword evidence="2" id="KW-1185">Reference proteome</keyword>